<dbReference type="SMART" id="SM00345">
    <property type="entry name" value="HTH_GNTR"/>
    <property type="match status" value="1"/>
</dbReference>
<organism evidence="7 8">
    <name type="scientific">Pseudomonas veronii</name>
    <dbReference type="NCBI Taxonomy" id="76761"/>
    <lineage>
        <taxon>Bacteria</taxon>
        <taxon>Pseudomonadati</taxon>
        <taxon>Pseudomonadota</taxon>
        <taxon>Gammaproteobacteria</taxon>
        <taxon>Pseudomonadales</taxon>
        <taxon>Pseudomonadaceae</taxon>
        <taxon>Pseudomonas</taxon>
    </lineage>
</organism>
<dbReference type="InterPro" id="IPR004839">
    <property type="entry name" value="Aminotransferase_I/II_large"/>
</dbReference>
<keyword evidence="3" id="KW-0805">Transcription regulation</keyword>
<comment type="similarity">
    <text evidence="1">In the C-terminal section; belongs to the class-I pyridoxal-phosphate-dependent aminotransferase family.</text>
</comment>
<evidence type="ECO:0000256" key="1">
    <source>
        <dbReference type="ARBA" id="ARBA00005384"/>
    </source>
</evidence>
<dbReference type="SUPFAM" id="SSF53383">
    <property type="entry name" value="PLP-dependent transferases"/>
    <property type="match status" value="1"/>
</dbReference>
<dbReference type="EMBL" id="JAAQWE010000009">
    <property type="protein sequence ID" value="NMX97312.1"/>
    <property type="molecule type" value="Genomic_DNA"/>
</dbReference>
<proteinExistence type="inferred from homology"/>
<feature type="domain" description="HTH gntR-type" evidence="6">
    <location>
        <begin position="11"/>
        <end position="79"/>
    </location>
</feature>
<evidence type="ECO:0000313" key="7">
    <source>
        <dbReference type="EMBL" id="NMX97312.1"/>
    </source>
</evidence>
<protein>
    <submittedName>
        <fullName evidence="7">PLP-dependent aminotransferase family protein</fullName>
    </submittedName>
</protein>
<evidence type="ECO:0000256" key="4">
    <source>
        <dbReference type="ARBA" id="ARBA00023125"/>
    </source>
</evidence>
<dbReference type="GO" id="GO:0003700">
    <property type="term" value="F:DNA-binding transcription factor activity"/>
    <property type="evidence" value="ECO:0007669"/>
    <property type="project" value="InterPro"/>
</dbReference>
<dbReference type="CDD" id="cd00609">
    <property type="entry name" value="AAT_like"/>
    <property type="match status" value="1"/>
</dbReference>
<dbReference type="InterPro" id="IPR015424">
    <property type="entry name" value="PyrdxlP-dep_Trfase"/>
</dbReference>
<dbReference type="Proteomes" id="UP000552560">
    <property type="component" value="Unassembled WGS sequence"/>
</dbReference>
<sequence>MELHVIINGRKDLAEQLYQQLREAIDSGRLAAGAQLPPSRLLAAQLGVSRKTVSDTYATLTYEGLLVGKIGRGTFVNSRTPPTERLQTATDLACAANLAKWQALPSPMHHPTRDSALRYEFLGGATSRHQFPQDEWRRCTQDALRRIAQNSGLYSQTEGLLALRSAIAGHIAFSRGVKCSADDIVVTNGAQQALDLIARVVLEPGSIVAMEDPGYTPARQLFMAMGANVIGVPVDDQGIQVERIPDGARLIYVTPSHQFPLGMPMSQARREALLARAFELGAMVIEDDYDSEFRYEGRPTDSLQNMDTRGVVTYVGTFSKTLLPELRLGYAVLPPALYGAVLKAKQLTDQHSSTLPQWALAKFISEGYLLKHIRRCHSVYAGRRERILQRLAGDLAPWFEAVPTVAGFHMAALCKVPVNIALLMQLARQVDVGLYPLDVFFHDTPVRPGLIIGFGAIETLDIDPALDKVRDILQQIG</sequence>
<accession>A0A0R3AZH8</accession>
<keyword evidence="7" id="KW-0808">Transferase</keyword>
<reference evidence="7 8" key="1">
    <citation type="journal article" date="2020" name="Front. Microbiol.">
        <title>Genetic Organization of the aprX-lipA2 Operon Affects the Proteolytic Potential of Pseudomonas Species in Milk.</title>
        <authorList>
            <person name="Maier C."/>
            <person name="Huptas C."/>
            <person name="von Neubeck M."/>
            <person name="Scherer S."/>
            <person name="Wenning M."/>
            <person name="Lucking G."/>
        </authorList>
    </citation>
    <scope>NUCLEOTIDE SEQUENCE [LARGE SCALE GENOMIC DNA]</scope>
    <source>
        <strain evidence="7 8">WS 4671</strain>
    </source>
</reference>
<dbReference type="SUPFAM" id="SSF46785">
    <property type="entry name" value="Winged helix' DNA-binding domain"/>
    <property type="match status" value="1"/>
</dbReference>
<keyword evidence="2" id="KW-0663">Pyridoxal phosphate</keyword>
<evidence type="ECO:0000256" key="5">
    <source>
        <dbReference type="ARBA" id="ARBA00023163"/>
    </source>
</evidence>
<name>A0A0R3AZH8_PSEVE</name>
<dbReference type="PRINTS" id="PR00035">
    <property type="entry name" value="HTHGNTR"/>
</dbReference>
<dbReference type="InterPro" id="IPR036388">
    <property type="entry name" value="WH-like_DNA-bd_sf"/>
</dbReference>
<evidence type="ECO:0000256" key="2">
    <source>
        <dbReference type="ARBA" id="ARBA00022898"/>
    </source>
</evidence>
<evidence type="ECO:0000256" key="3">
    <source>
        <dbReference type="ARBA" id="ARBA00023015"/>
    </source>
</evidence>
<dbReference type="GO" id="GO:0003677">
    <property type="term" value="F:DNA binding"/>
    <property type="evidence" value="ECO:0007669"/>
    <property type="project" value="UniProtKB-KW"/>
</dbReference>
<dbReference type="InterPro" id="IPR036390">
    <property type="entry name" value="WH_DNA-bd_sf"/>
</dbReference>
<dbReference type="Pfam" id="PF00392">
    <property type="entry name" value="GntR"/>
    <property type="match status" value="1"/>
</dbReference>
<keyword evidence="7" id="KW-0032">Aminotransferase</keyword>
<keyword evidence="5" id="KW-0804">Transcription</keyword>
<dbReference type="InterPro" id="IPR015421">
    <property type="entry name" value="PyrdxlP-dep_Trfase_major"/>
</dbReference>
<evidence type="ECO:0000313" key="8">
    <source>
        <dbReference type="Proteomes" id="UP000552560"/>
    </source>
</evidence>
<dbReference type="InterPro" id="IPR051446">
    <property type="entry name" value="HTH_trans_reg/aminotransferase"/>
</dbReference>
<dbReference type="Pfam" id="PF00155">
    <property type="entry name" value="Aminotran_1_2"/>
    <property type="match status" value="1"/>
</dbReference>
<keyword evidence="4" id="KW-0238">DNA-binding</keyword>
<dbReference type="GO" id="GO:0008483">
    <property type="term" value="F:transaminase activity"/>
    <property type="evidence" value="ECO:0007669"/>
    <property type="project" value="UniProtKB-KW"/>
</dbReference>
<dbReference type="CDD" id="cd07377">
    <property type="entry name" value="WHTH_GntR"/>
    <property type="match status" value="1"/>
</dbReference>
<dbReference type="PROSITE" id="PS50949">
    <property type="entry name" value="HTH_GNTR"/>
    <property type="match status" value="1"/>
</dbReference>
<dbReference type="OrthoDB" id="9808770at2"/>
<dbReference type="InterPro" id="IPR000524">
    <property type="entry name" value="Tscrpt_reg_HTH_GntR"/>
</dbReference>
<dbReference type="PANTHER" id="PTHR46577">
    <property type="entry name" value="HTH-TYPE TRANSCRIPTIONAL REGULATORY PROTEIN GABR"/>
    <property type="match status" value="1"/>
</dbReference>
<dbReference type="GO" id="GO:0030170">
    <property type="term" value="F:pyridoxal phosphate binding"/>
    <property type="evidence" value="ECO:0007669"/>
    <property type="project" value="InterPro"/>
</dbReference>
<gene>
    <name evidence="7" type="ORF">HBO43_11975</name>
</gene>
<comment type="caution">
    <text evidence="7">The sequence shown here is derived from an EMBL/GenBank/DDBJ whole genome shotgun (WGS) entry which is preliminary data.</text>
</comment>
<dbReference type="RefSeq" id="WP_046383650.1">
    <property type="nucleotide sequence ID" value="NZ_CP089532.1"/>
</dbReference>
<dbReference type="Gene3D" id="3.40.640.10">
    <property type="entry name" value="Type I PLP-dependent aspartate aminotransferase-like (Major domain)"/>
    <property type="match status" value="1"/>
</dbReference>
<dbReference type="PANTHER" id="PTHR46577:SF1">
    <property type="entry name" value="HTH-TYPE TRANSCRIPTIONAL REGULATORY PROTEIN GABR"/>
    <property type="match status" value="1"/>
</dbReference>
<dbReference type="AlphaFoldDB" id="A0A0R3AZH8"/>
<evidence type="ECO:0000259" key="6">
    <source>
        <dbReference type="PROSITE" id="PS50949"/>
    </source>
</evidence>
<dbReference type="Gene3D" id="1.10.10.10">
    <property type="entry name" value="Winged helix-like DNA-binding domain superfamily/Winged helix DNA-binding domain"/>
    <property type="match status" value="1"/>
</dbReference>